<keyword evidence="3" id="KW-1185">Reference proteome</keyword>
<dbReference type="InParanoid" id="A0A1E7F333"/>
<keyword evidence="1" id="KW-0812">Transmembrane</keyword>
<dbReference type="KEGG" id="fcy:FRACYDRAFT_243796"/>
<evidence type="ECO:0000313" key="3">
    <source>
        <dbReference type="Proteomes" id="UP000095751"/>
    </source>
</evidence>
<evidence type="ECO:0000256" key="1">
    <source>
        <dbReference type="SAM" id="Phobius"/>
    </source>
</evidence>
<gene>
    <name evidence="2" type="ORF">FRACYDRAFT_243796</name>
</gene>
<organism evidence="2 3">
    <name type="scientific">Fragilariopsis cylindrus CCMP1102</name>
    <dbReference type="NCBI Taxonomy" id="635003"/>
    <lineage>
        <taxon>Eukaryota</taxon>
        <taxon>Sar</taxon>
        <taxon>Stramenopiles</taxon>
        <taxon>Ochrophyta</taxon>
        <taxon>Bacillariophyta</taxon>
        <taxon>Bacillariophyceae</taxon>
        <taxon>Bacillariophycidae</taxon>
        <taxon>Bacillariales</taxon>
        <taxon>Bacillariaceae</taxon>
        <taxon>Fragilariopsis</taxon>
    </lineage>
</organism>
<keyword evidence="1" id="KW-0472">Membrane</keyword>
<dbReference type="Proteomes" id="UP000095751">
    <property type="component" value="Unassembled WGS sequence"/>
</dbReference>
<feature type="transmembrane region" description="Helical" evidence="1">
    <location>
        <begin position="45"/>
        <end position="63"/>
    </location>
</feature>
<accession>A0A1E7F333</accession>
<proteinExistence type="predicted"/>
<protein>
    <submittedName>
        <fullName evidence="2">Uncharacterized protein</fullName>
    </submittedName>
</protein>
<name>A0A1E7F333_9STRA</name>
<dbReference type="EMBL" id="KV784364">
    <property type="protein sequence ID" value="OEU12544.1"/>
    <property type="molecule type" value="Genomic_DNA"/>
</dbReference>
<sequence>MANIPGVVEVYFDHIHTWKVSGCSSHGCLGTQHTWYRRSSSISNTFIAMCAFWAILCLFYFFLPTTPPIWQIFQLLLPISEWYFWAWKYDMLAKMQCLCSGGKNKSSDDEPPGMVGGKHNVPVHYVNVCAPDPSGVVLCNLFK</sequence>
<evidence type="ECO:0000313" key="2">
    <source>
        <dbReference type="EMBL" id="OEU12544.1"/>
    </source>
</evidence>
<keyword evidence="1" id="KW-1133">Transmembrane helix</keyword>
<reference evidence="2 3" key="1">
    <citation type="submission" date="2016-09" db="EMBL/GenBank/DDBJ databases">
        <title>Extensive genetic diversity and differential bi-allelic expression allows diatom success in the polar Southern Ocean.</title>
        <authorList>
            <consortium name="DOE Joint Genome Institute"/>
            <person name="Mock T."/>
            <person name="Otillar R.P."/>
            <person name="Strauss J."/>
            <person name="Dupont C."/>
            <person name="Frickenhaus S."/>
            <person name="Maumus F."/>
            <person name="Mcmullan M."/>
            <person name="Sanges R."/>
            <person name="Schmutz J."/>
            <person name="Toseland A."/>
            <person name="Valas R."/>
            <person name="Veluchamy A."/>
            <person name="Ward B.J."/>
            <person name="Allen A."/>
            <person name="Barry K."/>
            <person name="Falciatore A."/>
            <person name="Ferrante M."/>
            <person name="Fortunato A.E."/>
            <person name="Gloeckner G."/>
            <person name="Gruber A."/>
            <person name="Hipkin R."/>
            <person name="Janech M."/>
            <person name="Kroth P."/>
            <person name="Leese F."/>
            <person name="Lindquist E."/>
            <person name="Lyon B.R."/>
            <person name="Martin J."/>
            <person name="Mayer C."/>
            <person name="Parker M."/>
            <person name="Quesneville H."/>
            <person name="Raymond J."/>
            <person name="Uhlig C."/>
            <person name="Valentin K.U."/>
            <person name="Worden A.Z."/>
            <person name="Armbrust E.V."/>
            <person name="Bowler C."/>
            <person name="Green B."/>
            <person name="Moulton V."/>
            <person name="Van Oosterhout C."/>
            <person name="Grigoriev I."/>
        </authorList>
    </citation>
    <scope>NUCLEOTIDE SEQUENCE [LARGE SCALE GENOMIC DNA]</scope>
    <source>
        <strain evidence="2 3">CCMP1102</strain>
    </source>
</reference>
<dbReference type="AlphaFoldDB" id="A0A1E7F333"/>
<feature type="transmembrane region" description="Helical" evidence="1">
    <location>
        <begin position="69"/>
        <end position="86"/>
    </location>
</feature>